<proteinExistence type="predicted"/>
<organism evidence="2 3">
    <name type="scientific">Gossypium armourianum</name>
    <dbReference type="NCBI Taxonomy" id="34283"/>
    <lineage>
        <taxon>Eukaryota</taxon>
        <taxon>Viridiplantae</taxon>
        <taxon>Streptophyta</taxon>
        <taxon>Embryophyta</taxon>
        <taxon>Tracheophyta</taxon>
        <taxon>Spermatophyta</taxon>
        <taxon>Magnoliopsida</taxon>
        <taxon>eudicotyledons</taxon>
        <taxon>Gunneridae</taxon>
        <taxon>Pentapetalae</taxon>
        <taxon>rosids</taxon>
        <taxon>malvids</taxon>
        <taxon>Malvales</taxon>
        <taxon>Malvaceae</taxon>
        <taxon>Malvoideae</taxon>
        <taxon>Gossypium</taxon>
    </lineage>
</organism>
<reference evidence="2 3" key="1">
    <citation type="journal article" date="2019" name="Genome Biol. Evol.">
        <title>Insights into the evolution of the New World diploid cottons (Gossypium, subgenus Houzingenia) based on genome sequencing.</title>
        <authorList>
            <person name="Grover C.E."/>
            <person name="Arick M.A. 2nd"/>
            <person name="Thrash A."/>
            <person name="Conover J.L."/>
            <person name="Sanders W.S."/>
            <person name="Peterson D.G."/>
            <person name="Frelichowski J.E."/>
            <person name="Scheffler J.A."/>
            <person name="Scheffler B.E."/>
            <person name="Wendel J.F."/>
        </authorList>
    </citation>
    <scope>NUCLEOTIDE SEQUENCE [LARGE SCALE GENOMIC DNA]</scope>
    <source>
        <strain evidence="2">6</strain>
        <tissue evidence="2">Leaf</tissue>
    </source>
</reference>
<dbReference type="EMBL" id="JABFAE010000007">
    <property type="protein sequence ID" value="MBA0832973.1"/>
    <property type="molecule type" value="Genomic_DNA"/>
</dbReference>
<gene>
    <name evidence="2" type="ORF">Goarm_017321</name>
</gene>
<accession>A0A7J9JFT8</accession>
<evidence type="ECO:0000313" key="2">
    <source>
        <dbReference type="EMBL" id="MBA0832973.1"/>
    </source>
</evidence>
<dbReference type="Proteomes" id="UP000593575">
    <property type="component" value="Unassembled WGS sequence"/>
</dbReference>
<feature type="region of interest" description="Disordered" evidence="1">
    <location>
        <begin position="18"/>
        <end position="38"/>
    </location>
</feature>
<name>A0A7J9JFT8_9ROSI</name>
<sequence>MDAKMMFPWMRWMPQLHNRNRQSQTKMVPHFQRRKKNF</sequence>
<evidence type="ECO:0000256" key="1">
    <source>
        <dbReference type="SAM" id="MobiDB-lite"/>
    </source>
</evidence>
<protein>
    <submittedName>
        <fullName evidence="2">Uncharacterized protein</fullName>
    </submittedName>
</protein>
<keyword evidence="3" id="KW-1185">Reference proteome</keyword>
<evidence type="ECO:0000313" key="3">
    <source>
        <dbReference type="Proteomes" id="UP000593575"/>
    </source>
</evidence>
<feature type="non-terminal residue" evidence="2">
    <location>
        <position position="38"/>
    </location>
</feature>
<comment type="caution">
    <text evidence="2">The sequence shown here is derived from an EMBL/GenBank/DDBJ whole genome shotgun (WGS) entry which is preliminary data.</text>
</comment>
<dbReference type="AlphaFoldDB" id="A0A7J9JFT8"/>